<dbReference type="InterPro" id="IPR000340">
    <property type="entry name" value="Dual-sp_phosphatase_cat-dom"/>
</dbReference>
<feature type="domain" description="Tyrosine-protein phosphatase" evidence="6">
    <location>
        <begin position="16"/>
        <end position="156"/>
    </location>
</feature>
<keyword evidence="4" id="KW-0904">Protein phosphatase</keyword>
<dbReference type="SMART" id="SM00195">
    <property type="entry name" value="DSPc"/>
    <property type="match status" value="1"/>
</dbReference>
<dbReference type="AlphaFoldDB" id="A0A8S1T9S7"/>
<dbReference type="GO" id="GO:0008330">
    <property type="term" value="F:protein tyrosine/threonine phosphatase activity"/>
    <property type="evidence" value="ECO:0007669"/>
    <property type="project" value="TreeGrafter"/>
</dbReference>
<sequence length="260" mass="30535">MFDRFGLLEPYRSQSEIMKINNHSIWLGDYSAALDIVSLKVNNIKSVLSIIHSMDVKYTDINHKIIYIKDKPDIDIFQYFDVTNEFIESALQQGSLLVHCSMGISRSPAIVIAYIMMKFKYPFSKAYHIVRKQRPIICPNFGFSFQLKQYERICIQPKIMPEVVYKEFKCPPIQQVRSISLRKSPQQQFINSQAYSERQQCNTNTSLSASSERKTIHQKRKQKERKLPQLQPQMNFVSYNTIKEFAEKLKASRQNQILYD</sequence>
<dbReference type="OrthoDB" id="2017893at2759"/>
<evidence type="ECO:0000313" key="8">
    <source>
        <dbReference type="EMBL" id="CAD8148149.1"/>
    </source>
</evidence>
<dbReference type="OMA" id="ICIQPKI"/>
<dbReference type="PROSITE" id="PS00383">
    <property type="entry name" value="TYR_PHOSPHATASE_1"/>
    <property type="match status" value="1"/>
</dbReference>
<evidence type="ECO:0000259" key="6">
    <source>
        <dbReference type="PROSITE" id="PS50054"/>
    </source>
</evidence>
<keyword evidence="3" id="KW-0378">Hydrolase</keyword>
<dbReference type="GO" id="GO:0017017">
    <property type="term" value="F:MAP kinase tyrosine/serine/threonine phosphatase activity"/>
    <property type="evidence" value="ECO:0007669"/>
    <property type="project" value="TreeGrafter"/>
</dbReference>
<keyword evidence="9" id="KW-1185">Reference proteome</keyword>
<dbReference type="GO" id="GO:0043409">
    <property type="term" value="P:negative regulation of MAPK cascade"/>
    <property type="evidence" value="ECO:0007669"/>
    <property type="project" value="TreeGrafter"/>
</dbReference>
<dbReference type="EMBL" id="CAJJDP010000020">
    <property type="protein sequence ID" value="CAD8148149.1"/>
    <property type="molecule type" value="Genomic_DNA"/>
</dbReference>
<dbReference type="Pfam" id="PF00782">
    <property type="entry name" value="DSPc"/>
    <property type="match status" value="1"/>
</dbReference>
<comment type="similarity">
    <text evidence="1">Belongs to the protein-tyrosine phosphatase family. Non-receptor class dual specificity subfamily.</text>
</comment>
<comment type="caution">
    <text evidence="8">The sequence shown here is derived from an EMBL/GenBank/DDBJ whole genome shotgun (WGS) entry which is preliminary data.</text>
</comment>
<evidence type="ECO:0000256" key="4">
    <source>
        <dbReference type="ARBA" id="ARBA00022912"/>
    </source>
</evidence>
<evidence type="ECO:0000256" key="5">
    <source>
        <dbReference type="SAM" id="MobiDB-lite"/>
    </source>
</evidence>
<name>A0A8S1T9S7_PAROT</name>
<feature type="domain" description="Tyrosine specific protein phosphatases" evidence="7">
    <location>
        <begin position="77"/>
        <end position="135"/>
    </location>
</feature>
<evidence type="ECO:0000256" key="2">
    <source>
        <dbReference type="ARBA" id="ARBA00013064"/>
    </source>
</evidence>
<dbReference type="PANTHER" id="PTHR10159:SF519">
    <property type="entry name" value="DUAL SPECIFICITY PROTEIN PHOSPHATASE MPK3"/>
    <property type="match status" value="1"/>
</dbReference>
<dbReference type="InterPro" id="IPR000387">
    <property type="entry name" value="Tyr_Pase_dom"/>
</dbReference>
<dbReference type="PROSITE" id="PS50054">
    <property type="entry name" value="TYR_PHOSPHATASE_DUAL"/>
    <property type="match status" value="1"/>
</dbReference>
<dbReference type="GO" id="GO:0005737">
    <property type="term" value="C:cytoplasm"/>
    <property type="evidence" value="ECO:0007669"/>
    <property type="project" value="TreeGrafter"/>
</dbReference>
<dbReference type="InterPro" id="IPR020422">
    <property type="entry name" value="TYR_PHOSPHATASE_DUAL_dom"/>
</dbReference>
<dbReference type="InterPro" id="IPR003595">
    <property type="entry name" value="Tyr_Pase_cat"/>
</dbReference>
<evidence type="ECO:0000259" key="7">
    <source>
        <dbReference type="PROSITE" id="PS50056"/>
    </source>
</evidence>
<dbReference type="EC" id="3.1.3.48" evidence="2"/>
<dbReference type="PROSITE" id="PS50056">
    <property type="entry name" value="TYR_PHOSPHATASE_2"/>
    <property type="match status" value="1"/>
</dbReference>
<evidence type="ECO:0000313" key="9">
    <source>
        <dbReference type="Proteomes" id="UP000683925"/>
    </source>
</evidence>
<proteinExistence type="inferred from homology"/>
<feature type="region of interest" description="Disordered" evidence="5">
    <location>
        <begin position="201"/>
        <end position="230"/>
    </location>
</feature>
<dbReference type="SMART" id="SM00404">
    <property type="entry name" value="PTPc_motif"/>
    <property type="match status" value="1"/>
</dbReference>
<protein>
    <recommendedName>
        <fullName evidence="2">protein-tyrosine-phosphatase</fullName>
        <ecNumber evidence="2">3.1.3.48</ecNumber>
    </recommendedName>
</protein>
<evidence type="ECO:0000256" key="1">
    <source>
        <dbReference type="ARBA" id="ARBA00008601"/>
    </source>
</evidence>
<dbReference type="PANTHER" id="PTHR10159">
    <property type="entry name" value="DUAL SPECIFICITY PROTEIN PHOSPHATASE"/>
    <property type="match status" value="1"/>
</dbReference>
<dbReference type="GO" id="GO:0033550">
    <property type="term" value="F:MAP kinase tyrosine phosphatase activity"/>
    <property type="evidence" value="ECO:0007669"/>
    <property type="project" value="TreeGrafter"/>
</dbReference>
<organism evidence="8 9">
    <name type="scientific">Paramecium octaurelia</name>
    <dbReference type="NCBI Taxonomy" id="43137"/>
    <lineage>
        <taxon>Eukaryota</taxon>
        <taxon>Sar</taxon>
        <taxon>Alveolata</taxon>
        <taxon>Ciliophora</taxon>
        <taxon>Intramacronucleata</taxon>
        <taxon>Oligohymenophorea</taxon>
        <taxon>Peniculida</taxon>
        <taxon>Parameciidae</taxon>
        <taxon>Paramecium</taxon>
    </lineage>
</organism>
<dbReference type="CDD" id="cd14498">
    <property type="entry name" value="DSP"/>
    <property type="match status" value="1"/>
</dbReference>
<evidence type="ECO:0000256" key="3">
    <source>
        <dbReference type="ARBA" id="ARBA00022801"/>
    </source>
</evidence>
<dbReference type="InterPro" id="IPR016130">
    <property type="entry name" value="Tyr_Pase_AS"/>
</dbReference>
<feature type="compositionally biased region" description="Polar residues" evidence="5">
    <location>
        <begin position="201"/>
        <end position="210"/>
    </location>
</feature>
<dbReference type="Proteomes" id="UP000683925">
    <property type="component" value="Unassembled WGS sequence"/>
</dbReference>
<accession>A0A8S1T9S7</accession>
<gene>
    <name evidence="8" type="ORF">POCTA_138.1.T0200381</name>
</gene>
<reference evidence="8" key="1">
    <citation type="submission" date="2021-01" db="EMBL/GenBank/DDBJ databases">
        <authorList>
            <consortium name="Genoscope - CEA"/>
            <person name="William W."/>
        </authorList>
    </citation>
    <scope>NUCLEOTIDE SEQUENCE</scope>
</reference>